<feature type="compositionally biased region" description="Polar residues" evidence="1">
    <location>
        <begin position="7"/>
        <end position="16"/>
    </location>
</feature>
<evidence type="ECO:0000313" key="2">
    <source>
        <dbReference type="EMBL" id="ALG08272.1"/>
    </source>
</evidence>
<reference evidence="2 3" key="1">
    <citation type="submission" date="2015-07" db="EMBL/GenBank/DDBJ databases">
        <title>Genome sequencing of Kibdelosporangium phytohabitans.</title>
        <authorList>
            <person name="Qin S."/>
            <person name="Xing K."/>
        </authorList>
    </citation>
    <scope>NUCLEOTIDE SEQUENCE [LARGE SCALE GENOMIC DNA]</scope>
    <source>
        <strain evidence="2 3">KLBMP1111</strain>
    </source>
</reference>
<dbReference type="AlphaFoldDB" id="A0A0N9I1G2"/>
<protein>
    <submittedName>
        <fullName evidence="2">Uncharacterized protein</fullName>
    </submittedName>
</protein>
<organism evidence="2 3">
    <name type="scientific">Kibdelosporangium phytohabitans</name>
    <dbReference type="NCBI Taxonomy" id="860235"/>
    <lineage>
        <taxon>Bacteria</taxon>
        <taxon>Bacillati</taxon>
        <taxon>Actinomycetota</taxon>
        <taxon>Actinomycetes</taxon>
        <taxon>Pseudonocardiales</taxon>
        <taxon>Pseudonocardiaceae</taxon>
        <taxon>Kibdelosporangium</taxon>
    </lineage>
</organism>
<evidence type="ECO:0000313" key="3">
    <source>
        <dbReference type="Proteomes" id="UP000063699"/>
    </source>
</evidence>
<dbReference type="KEGG" id="kphy:AOZ06_16370"/>
<name>A0A0N9I1G2_9PSEU</name>
<dbReference type="Proteomes" id="UP000063699">
    <property type="component" value="Chromosome"/>
</dbReference>
<keyword evidence="3" id="KW-1185">Reference proteome</keyword>
<feature type="region of interest" description="Disordered" evidence="1">
    <location>
        <begin position="1"/>
        <end position="27"/>
    </location>
</feature>
<dbReference type="EMBL" id="CP012752">
    <property type="protein sequence ID" value="ALG08272.1"/>
    <property type="molecule type" value="Genomic_DNA"/>
</dbReference>
<accession>A0A0N9I1G2</accession>
<proteinExistence type="predicted"/>
<evidence type="ECO:0000256" key="1">
    <source>
        <dbReference type="SAM" id="MobiDB-lite"/>
    </source>
</evidence>
<gene>
    <name evidence="2" type="ORF">AOZ06_16370</name>
</gene>
<sequence>MRHPWRVSTTRGTVSSGLRWADPTRTDIPEDLLRGEGIQMPGNIADPAQRLTRTDLRDLLGSNV</sequence>